<gene>
    <name evidence="1" type="ORF">BTO11_10660</name>
</gene>
<evidence type="ECO:0000313" key="1">
    <source>
        <dbReference type="EMBL" id="PQJ54065.1"/>
    </source>
</evidence>
<dbReference type="EMBL" id="MSCH01000003">
    <property type="protein sequence ID" value="PQJ54065.1"/>
    <property type="molecule type" value="Genomic_DNA"/>
</dbReference>
<evidence type="ECO:0000313" key="2">
    <source>
        <dbReference type="Proteomes" id="UP000239007"/>
    </source>
</evidence>
<dbReference type="InterPro" id="IPR054257">
    <property type="entry name" value="DUF6988"/>
</dbReference>
<reference evidence="1 2" key="1">
    <citation type="submission" date="2016-12" db="EMBL/GenBank/DDBJ databases">
        <title>Diversity of luminous bacteria.</title>
        <authorList>
            <person name="Yoshizawa S."/>
            <person name="Kogure K."/>
        </authorList>
    </citation>
    <scope>NUCLEOTIDE SEQUENCE [LARGE SCALE GENOMIC DNA]</scope>
    <source>
        <strain evidence="1 2">SA4-48</strain>
    </source>
</reference>
<sequence>MTIARQLGYSKYVMKWVHENTNELSIKREMKLYGVSLLQHSLDIGDAIIVLVESNLPGPSLSLCRPLLESYVRGVWLLEVATKSEIQKFIGGKCPNFPTLVSAIESSGDPAGKWIKETVDLNLKSFHDLTHGGIEQVARRFSEDAIEPTYPDDEVSNVLALASDIQMAVSARLLELANDTKALMDLVELQRSNKLAT</sequence>
<dbReference type="Pfam" id="PF22491">
    <property type="entry name" value="DUF6988"/>
    <property type="match status" value="1"/>
</dbReference>
<organism evidence="1 2">
    <name type="scientific">Psychrosphaera saromensis</name>
    <dbReference type="NCBI Taxonomy" id="716813"/>
    <lineage>
        <taxon>Bacteria</taxon>
        <taxon>Pseudomonadati</taxon>
        <taxon>Pseudomonadota</taxon>
        <taxon>Gammaproteobacteria</taxon>
        <taxon>Alteromonadales</taxon>
        <taxon>Pseudoalteromonadaceae</taxon>
        <taxon>Psychrosphaera</taxon>
    </lineage>
</organism>
<protein>
    <submittedName>
        <fullName evidence="1">Uncharacterized protein</fullName>
    </submittedName>
</protein>
<name>A0A2S7UWH5_9GAMM</name>
<comment type="caution">
    <text evidence="1">The sequence shown here is derived from an EMBL/GenBank/DDBJ whole genome shotgun (WGS) entry which is preliminary data.</text>
</comment>
<keyword evidence="2" id="KW-1185">Reference proteome</keyword>
<accession>A0A2S7UWH5</accession>
<dbReference type="Proteomes" id="UP000239007">
    <property type="component" value="Unassembled WGS sequence"/>
</dbReference>
<dbReference type="RefSeq" id="WP_105052575.1">
    <property type="nucleotide sequence ID" value="NZ_BMYG01000007.1"/>
</dbReference>
<dbReference type="AlphaFoldDB" id="A0A2S7UWH5"/>
<proteinExistence type="predicted"/>